<evidence type="ECO:0000256" key="1">
    <source>
        <dbReference type="SAM" id="MobiDB-lite"/>
    </source>
</evidence>
<organism evidence="2 3">
    <name type="scientific">Colletotrichum melonis</name>
    <dbReference type="NCBI Taxonomy" id="1209925"/>
    <lineage>
        <taxon>Eukaryota</taxon>
        <taxon>Fungi</taxon>
        <taxon>Dikarya</taxon>
        <taxon>Ascomycota</taxon>
        <taxon>Pezizomycotina</taxon>
        <taxon>Sordariomycetes</taxon>
        <taxon>Hypocreomycetidae</taxon>
        <taxon>Glomerellales</taxon>
        <taxon>Glomerellaceae</taxon>
        <taxon>Colletotrichum</taxon>
        <taxon>Colletotrichum acutatum species complex</taxon>
    </lineage>
</organism>
<feature type="region of interest" description="Disordered" evidence="1">
    <location>
        <begin position="46"/>
        <end position="137"/>
    </location>
</feature>
<protein>
    <submittedName>
        <fullName evidence="2">Uncharacterized protein</fullName>
    </submittedName>
</protein>
<dbReference type="Proteomes" id="UP001239795">
    <property type="component" value="Unassembled WGS sequence"/>
</dbReference>
<sequence length="137" mass="14410">MPAAYRVYFVKRSWRHCSTGHDRQVPRSSRTAVGLGVSATVALRRPGGWLSIPDLQSSPRSNDPPPAPDTGSSNPRSRCGVERADPPIPHPQEHPPPPLGPAGRAEPADAQGTPRPHSRTVGPALKELGAALAAGIS</sequence>
<accession>A0AAI9UCL4</accession>
<proteinExistence type="predicted"/>
<feature type="compositionally biased region" description="Low complexity" evidence="1">
    <location>
        <begin position="122"/>
        <end position="137"/>
    </location>
</feature>
<evidence type="ECO:0000313" key="2">
    <source>
        <dbReference type="EMBL" id="KAK1454518.1"/>
    </source>
</evidence>
<dbReference type="AlphaFoldDB" id="A0AAI9UCL4"/>
<keyword evidence="3" id="KW-1185">Reference proteome</keyword>
<name>A0AAI9UCL4_9PEZI</name>
<comment type="caution">
    <text evidence="2">The sequence shown here is derived from an EMBL/GenBank/DDBJ whole genome shotgun (WGS) entry which is preliminary data.</text>
</comment>
<reference evidence="2 3" key="1">
    <citation type="submission" date="2016-10" db="EMBL/GenBank/DDBJ databases">
        <title>The genome sequence of Colletotrichum fioriniae PJ7.</title>
        <authorList>
            <person name="Baroncelli R."/>
        </authorList>
    </citation>
    <scope>NUCLEOTIDE SEQUENCE [LARGE SCALE GENOMIC DNA]</scope>
    <source>
        <strain evidence="2">Col 31</strain>
    </source>
</reference>
<feature type="compositionally biased region" description="Pro residues" evidence="1">
    <location>
        <begin position="86"/>
        <end position="100"/>
    </location>
</feature>
<gene>
    <name evidence="2" type="ORF">CMEL01_16701</name>
</gene>
<evidence type="ECO:0000313" key="3">
    <source>
        <dbReference type="Proteomes" id="UP001239795"/>
    </source>
</evidence>
<dbReference type="EMBL" id="MLGG01000029">
    <property type="protein sequence ID" value="KAK1454518.1"/>
    <property type="molecule type" value="Genomic_DNA"/>
</dbReference>